<protein>
    <submittedName>
        <fullName evidence="2">Uncharacterized protein</fullName>
    </submittedName>
</protein>
<proteinExistence type="predicted"/>
<sequence length="163" mass="18458">MAYKLRDRKRKQVHEDLTSSSDSEKEFDDPDYVSRRLQPQQENRNLGLNINIKQPRQVVLALPIFAVSRPKPRGDRTSEEETAGEKPLRWHDLRSAFFFGKARRFTKALAGAASSVDGQGRGVAHRAVRWPGQLRVNSSRCGSFEDLGEEEGVGGFICNFQKL</sequence>
<dbReference type="EMBL" id="JXTB01000094">
    <property type="protein sequence ID" value="PON64593.1"/>
    <property type="molecule type" value="Genomic_DNA"/>
</dbReference>
<evidence type="ECO:0000256" key="1">
    <source>
        <dbReference type="SAM" id="MobiDB-lite"/>
    </source>
</evidence>
<dbReference type="AlphaFoldDB" id="A0A2P5CU57"/>
<dbReference type="OrthoDB" id="10533666at2759"/>
<evidence type="ECO:0000313" key="2">
    <source>
        <dbReference type="EMBL" id="PON64593.1"/>
    </source>
</evidence>
<name>A0A2P5CU57_PARAD</name>
<feature type="compositionally biased region" description="Basic residues" evidence="1">
    <location>
        <begin position="1"/>
        <end position="12"/>
    </location>
</feature>
<organism evidence="2 3">
    <name type="scientific">Parasponia andersonii</name>
    <name type="common">Sponia andersonii</name>
    <dbReference type="NCBI Taxonomy" id="3476"/>
    <lineage>
        <taxon>Eukaryota</taxon>
        <taxon>Viridiplantae</taxon>
        <taxon>Streptophyta</taxon>
        <taxon>Embryophyta</taxon>
        <taxon>Tracheophyta</taxon>
        <taxon>Spermatophyta</taxon>
        <taxon>Magnoliopsida</taxon>
        <taxon>eudicotyledons</taxon>
        <taxon>Gunneridae</taxon>
        <taxon>Pentapetalae</taxon>
        <taxon>rosids</taxon>
        <taxon>fabids</taxon>
        <taxon>Rosales</taxon>
        <taxon>Cannabaceae</taxon>
        <taxon>Parasponia</taxon>
    </lineage>
</organism>
<keyword evidence="3" id="KW-1185">Reference proteome</keyword>
<feature type="region of interest" description="Disordered" evidence="1">
    <location>
        <begin position="1"/>
        <end position="40"/>
    </location>
</feature>
<reference evidence="3" key="1">
    <citation type="submission" date="2016-06" db="EMBL/GenBank/DDBJ databases">
        <title>Parallel loss of symbiosis genes in relatives of nitrogen-fixing non-legume Parasponia.</title>
        <authorList>
            <person name="Van Velzen R."/>
            <person name="Holmer R."/>
            <person name="Bu F."/>
            <person name="Rutten L."/>
            <person name="Van Zeijl A."/>
            <person name="Liu W."/>
            <person name="Santuari L."/>
            <person name="Cao Q."/>
            <person name="Sharma T."/>
            <person name="Shen D."/>
            <person name="Roswanjaya Y."/>
            <person name="Wardhani T."/>
            <person name="Kalhor M.S."/>
            <person name="Jansen J."/>
            <person name="Van den Hoogen J."/>
            <person name="Gungor B."/>
            <person name="Hartog M."/>
            <person name="Hontelez J."/>
            <person name="Verver J."/>
            <person name="Yang W.-C."/>
            <person name="Schijlen E."/>
            <person name="Repin R."/>
            <person name="Schilthuizen M."/>
            <person name="Schranz E."/>
            <person name="Heidstra R."/>
            <person name="Miyata K."/>
            <person name="Fedorova E."/>
            <person name="Kohlen W."/>
            <person name="Bisseling T."/>
            <person name="Smit S."/>
            <person name="Geurts R."/>
        </authorList>
    </citation>
    <scope>NUCLEOTIDE SEQUENCE [LARGE SCALE GENOMIC DNA]</scope>
    <source>
        <strain evidence="3">cv. WU1-14</strain>
    </source>
</reference>
<comment type="caution">
    <text evidence="2">The sequence shown here is derived from an EMBL/GenBank/DDBJ whole genome shotgun (WGS) entry which is preliminary data.</text>
</comment>
<dbReference type="Proteomes" id="UP000237105">
    <property type="component" value="Unassembled WGS sequence"/>
</dbReference>
<evidence type="ECO:0000313" key="3">
    <source>
        <dbReference type="Proteomes" id="UP000237105"/>
    </source>
</evidence>
<accession>A0A2P5CU57</accession>
<gene>
    <name evidence="2" type="ORF">PanWU01x14_123050</name>
</gene>